<name>A0ACB9MB52_9MYRT</name>
<keyword evidence="2" id="KW-1185">Reference proteome</keyword>
<dbReference type="Proteomes" id="UP001057402">
    <property type="component" value="Chromosome 10"/>
</dbReference>
<sequence length="167" mass="17445">MRRSIVISLFLCFSLLVVGSTGDPVETTCSKTGNHDLCLSTLRADPRSSSADIKGLAEIALDAASAKSNEALNYFLDLLRGEGDPVHSRFCGTCIDTHGGNVKRIIPEALTDLTNNQFASAKESITTAATNAQWCEDQFAGSSPGTGQNKAAHDTAALAADVIGTLG</sequence>
<organism evidence="1 2">
    <name type="scientific">Melastoma candidum</name>
    <dbReference type="NCBI Taxonomy" id="119954"/>
    <lineage>
        <taxon>Eukaryota</taxon>
        <taxon>Viridiplantae</taxon>
        <taxon>Streptophyta</taxon>
        <taxon>Embryophyta</taxon>
        <taxon>Tracheophyta</taxon>
        <taxon>Spermatophyta</taxon>
        <taxon>Magnoliopsida</taxon>
        <taxon>eudicotyledons</taxon>
        <taxon>Gunneridae</taxon>
        <taxon>Pentapetalae</taxon>
        <taxon>rosids</taxon>
        <taxon>malvids</taxon>
        <taxon>Myrtales</taxon>
        <taxon>Melastomataceae</taxon>
        <taxon>Melastomatoideae</taxon>
        <taxon>Melastomateae</taxon>
        <taxon>Melastoma</taxon>
    </lineage>
</organism>
<dbReference type="EMBL" id="CM042889">
    <property type="protein sequence ID" value="KAI4321569.1"/>
    <property type="molecule type" value="Genomic_DNA"/>
</dbReference>
<evidence type="ECO:0000313" key="2">
    <source>
        <dbReference type="Proteomes" id="UP001057402"/>
    </source>
</evidence>
<comment type="caution">
    <text evidence="1">The sequence shown here is derived from an EMBL/GenBank/DDBJ whole genome shotgun (WGS) entry which is preliminary data.</text>
</comment>
<reference evidence="2" key="1">
    <citation type="journal article" date="2023" name="Front. Plant Sci.">
        <title>Chromosomal-level genome assembly of Melastoma candidum provides insights into trichome evolution.</title>
        <authorList>
            <person name="Zhong Y."/>
            <person name="Wu W."/>
            <person name="Sun C."/>
            <person name="Zou P."/>
            <person name="Liu Y."/>
            <person name="Dai S."/>
            <person name="Zhou R."/>
        </authorList>
    </citation>
    <scope>NUCLEOTIDE SEQUENCE [LARGE SCALE GENOMIC DNA]</scope>
</reference>
<protein>
    <submittedName>
        <fullName evidence="1">Uncharacterized protein</fullName>
    </submittedName>
</protein>
<accession>A0ACB9MB52</accession>
<proteinExistence type="predicted"/>
<gene>
    <name evidence="1" type="ORF">MLD38_034934</name>
</gene>
<evidence type="ECO:0000313" key="1">
    <source>
        <dbReference type="EMBL" id="KAI4321569.1"/>
    </source>
</evidence>